<dbReference type="InterPro" id="IPR036188">
    <property type="entry name" value="FAD/NAD-bd_sf"/>
</dbReference>
<dbReference type="EMBL" id="JAVRFD010000005">
    <property type="protein sequence ID" value="MDT0543516.1"/>
    <property type="molecule type" value="Genomic_DNA"/>
</dbReference>
<accession>A0ABU2XC72</accession>
<comment type="cofactor">
    <cofactor evidence="1">
        <name>FAD</name>
        <dbReference type="ChEBI" id="CHEBI:57692"/>
    </cofactor>
</comment>
<organism evidence="7 8">
    <name type="scientific">Streptomyces lonegramiae</name>
    <dbReference type="NCBI Taxonomy" id="3075524"/>
    <lineage>
        <taxon>Bacteria</taxon>
        <taxon>Bacillati</taxon>
        <taxon>Actinomycetota</taxon>
        <taxon>Actinomycetes</taxon>
        <taxon>Kitasatosporales</taxon>
        <taxon>Streptomycetaceae</taxon>
        <taxon>Streptomyces</taxon>
    </lineage>
</organism>
<keyword evidence="2" id="KW-0285">Flavoprotein</keyword>
<keyword evidence="7" id="KW-0503">Monooxygenase</keyword>
<dbReference type="SUPFAM" id="SSF51905">
    <property type="entry name" value="FAD/NAD(P)-binding domain"/>
    <property type="match status" value="1"/>
</dbReference>
<evidence type="ECO:0000259" key="6">
    <source>
        <dbReference type="Pfam" id="PF01494"/>
    </source>
</evidence>
<evidence type="ECO:0000256" key="4">
    <source>
        <dbReference type="ARBA" id="ARBA00023002"/>
    </source>
</evidence>
<reference evidence="7" key="1">
    <citation type="submission" date="2024-05" db="EMBL/GenBank/DDBJ databases">
        <title>30 novel species of actinomycetes from the DSMZ collection.</title>
        <authorList>
            <person name="Nouioui I."/>
        </authorList>
    </citation>
    <scope>NUCLEOTIDE SEQUENCE</scope>
    <source>
        <strain evidence="7">DSM 41529</strain>
    </source>
</reference>
<dbReference type="InterPro" id="IPR002938">
    <property type="entry name" value="FAD-bd"/>
</dbReference>
<keyword evidence="8" id="KW-1185">Reference proteome</keyword>
<proteinExistence type="predicted"/>
<dbReference type="PRINTS" id="PR00420">
    <property type="entry name" value="RNGMNOXGNASE"/>
</dbReference>
<dbReference type="Pfam" id="PF01494">
    <property type="entry name" value="FAD_binding_3"/>
    <property type="match status" value="1"/>
</dbReference>
<feature type="region of interest" description="Disordered" evidence="5">
    <location>
        <begin position="345"/>
        <end position="365"/>
    </location>
</feature>
<dbReference type="PANTHER" id="PTHR46496:SF1">
    <property type="entry name" value="ZEAXANTHIN EPOXIDASE, CHLOROPLASTIC"/>
    <property type="match status" value="1"/>
</dbReference>
<sequence>MTSHRPKAVVIGAGIGGLTLAAALRQVDIDVEVYERATELRAAGSGLGVLSNGGAALDALGIDIGLEKRGQVLQRFGINDAEGNHITWYPIPELSEELGLPPTVVISRSALQQGLLEAVGDTPITLGAAAVGYENGPDGATVRFADGSRAHGDIVVGADGINSAIRRQITGPEPVYEAGYVCWLAIVPFSHPSFETGSVLHYWGSGQRFGLLDVGHGQTYWFGTKNMSVERAADWWGTKDEIVQAYAGWADEVQAAIRATPEEDIIAIPARDRAFLEHWGDGRVTLLGDAAHPMLTSLAQGAGMAIEDAVVLAGTLAGSGDLTAGLRSYEDQRRERTRLMVNASRALSEQEQLEDPRQRHERDEQLRRTTYAAFAEQQQDVLMFPGIHP</sequence>
<keyword evidence="3" id="KW-0274">FAD</keyword>
<name>A0ABU2XC72_9ACTN</name>
<dbReference type="PANTHER" id="PTHR46496">
    <property type="match status" value="1"/>
</dbReference>
<evidence type="ECO:0000313" key="8">
    <source>
        <dbReference type="Proteomes" id="UP001180754"/>
    </source>
</evidence>
<evidence type="ECO:0000256" key="1">
    <source>
        <dbReference type="ARBA" id="ARBA00001974"/>
    </source>
</evidence>
<evidence type="ECO:0000256" key="2">
    <source>
        <dbReference type="ARBA" id="ARBA00022630"/>
    </source>
</evidence>
<comment type="caution">
    <text evidence="7">The sequence shown here is derived from an EMBL/GenBank/DDBJ whole genome shotgun (WGS) entry which is preliminary data.</text>
</comment>
<dbReference type="RefSeq" id="WP_311723926.1">
    <property type="nucleotide sequence ID" value="NZ_JAVRFD010000005.1"/>
</dbReference>
<evidence type="ECO:0000313" key="7">
    <source>
        <dbReference type="EMBL" id="MDT0543516.1"/>
    </source>
</evidence>
<feature type="domain" description="FAD-binding" evidence="6">
    <location>
        <begin position="8"/>
        <end position="343"/>
    </location>
</feature>
<evidence type="ECO:0000256" key="3">
    <source>
        <dbReference type="ARBA" id="ARBA00022827"/>
    </source>
</evidence>
<keyword evidence="4" id="KW-0560">Oxidoreductase</keyword>
<gene>
    <name evidence="7" type="ORF">RND15_12425</name>
</gene>
<evidence type="ECO:0000256" key="5">
    <source>
        <dbReference type="SAM" id="MobiDB-lite"/>
    </source>
</evidence>
<protein>
    <submittedName>
        <fullName evidence="7">FAD-dependent monooxygenase</fullName>
    </submittedName>
</protein>
<dbReference type="GO" id="GO:0004497">
    <property type="term" value="F:monooxygenase activity"/>
    <property type="evidence" value="ECO:0007669"/>
    <property type="project" value="UniProtKB-KW"/>
</dbReference>
<dbReference type="Proteomes" id="UP001180754">
    <property type="component" value="Unassembled WGS sequence"/>
</dbReference>
<dbReference type="Gene3D" id="3.50.50.60">
    <property type="entry name" value="FAD/NAD(P)-binding domain"/>
    <property type="match status" value="1"/>
</dbReference>
<feature type="compositionally biased region" description="Basic and acidic residues" evidence="5">
    <location>
        <begin position="354"/>
        <end position="365"/>
    </location>
</feature>